<proteinExistence type="inferred from homology"/>
<feature type="compositionally biased region" description="Basic and acidic residues" evidence="2">
    <location>
        <begin position="169"/>
        <end position="201"/>
    </location>
</feature>
<dbReference type="InterPro" id="IPR003323">
    <property type="entry name" value="OTU_dom"/>
</dbReference>
<comment type="caution">
    <text evidence="4">The sequence shown here is derived from an EMBL/GenBank/DDBJ whole genome shotgun (WGS) entry which is preliminary data.</text>
</comment>
<feature type="domain" description="OTU" evidence="3">
    <location>
        <begin position="29"/>
        <end position="159"/>
    </location>
</feature>
<evidence type="ECO:0000259" key="3">
    <source>
        <dbReference type="PROSITE" id="PS50802"/>
    </source>
</evidence>
<gene>
    <name evidence="4" type="ORF">MERR_LOCUS39232</name>
</gene>
<dbReference type="PANTHER" id="PTHR12419:SF103">
    <property type="entry name" value="OVARIAN TUMOR DOMAIN-CONTAINING DEUBIQUITINATING ENZYME 10-RELATED"/>
    <property type="match status" value="1"/>
</dbReference>
<feature type="region of interest" description="Disordered" evidence="2">
    <location>
        <begin position="158"/>
        <end position="220"/>
    </location>
</feature>
<dbReference type="Proteomes" id="UP000467841">
    <property type="component" value="Unassembled WGS sequence"/>
</dbReference>
<accession>A0A6D2KG09</accession>
<protein>
    <recommendedName>
        <fullName evidence="3">OTU domain-containing protein</fullName>
    </recommendedName>
</protein>
<dbReference type="PANTHER" id="PTHR12419">
    <property type="entry name" value="OTU DOMAIN CONTAINING PROTEIN"/>
    <property type="match status" value="1"/>
</dbReference>
<comment type="similarity">
    <text evidence="1">Belongs to the peptidase C85 family.</text>
</comment>
<organism evidence="4 5">
    <name type="scientific">Microthlaspi erraticum</name>
    <dbReference type="NCBI Taxonomy" id="1685480"/>
    <lineage>
        <taxon>Eukaryota</taxon>
        <taxon>Viridiplantae</taxon>
        <taxon>Streptophyta</taxon>
        <taxon>Embryophyta</taxon>
        <taxon>Tracheophyta</taxon>
        <taxon>Spermatophyta</taxon>
        <taxon>Magnoliopsida</taxon>
        <taxon>eudicotyledons</taxon>
        <taxon>Gunneridae</taxon>
        <taxon>Pentapetalae</taxon>
        <taxon>rosids</taxon>
        <taxon>malvids</taxon>
        <taxon>Brassicales</taxon>
        <taxon>Brassicaceae</taxon>
        <taxon>Coluteocarpeae</taxon>
        <taxon>Microthlaspi</taxon>
    </lineage>
</organism>
<dbReference type="EMBL" id="CACVBM020001496">
    <property type="protein sequence ID" value="CAA7051997.1"/>
    <property type="molecule type" value="Genomic_DNA"/>
</dbReference>
<dbReference type="Pfam" id="PF02338">
    <property type="entry name" value="OTU"/>
    <property type="match status" value="1"/>
</dbReference>
<dbReference type="CDD" id="cd22751">
    <property type="entry name" value="OTU_plant_OTU9-like"/>
    <property type="match status" value="1"/>
</dbReference>
<dbReference type="GO" id="GO:0016579">
    <property type="term" value="P:protein deubiquitination"/>
    <property type="evidence" value="ECO:0007669"/>
    <property type="project" value="TreeGrafter"/>
</dbReference>
<dbReference type="OrthoDB" id="415023at2759"/>
<dbReference type="InterPro" id="IPR038765">
    <property type="entry name" value="Papain-like_cys_pep_sf"/>
</dbReference>
<dbReference type="PROSITE" id="PS50802">
    <property type="entry name" value="OTU"/>
    <property type="match status" value="1"/>
</dbReference>
<dbReference type="Gene3D" id="3.90.70.80">
    <property type="match status" value="1"/>
</dbReference>
<evidence type="ECO:0000313" key="5">
    <source>
        <dbReference type="Proteomes" id="UP000467841"/>
    </source>
</evidence>
<feature type="compositionally biased region" description="Basic residues" evidence="2">
    <location>
        <begin position="202"/>
        <end position="211"/>
    </location>
</feature>
<evidence type="ECO:0000256" key="1">
    <source>
        <dbReference type="ARBA" id="ARBA00010407"/>
    </source>
</evidence>
<dbReference type="AlphaFoldDB" id="A0A6D2KG09"/>
<dbReference type="InterPro" id="IPR050704">
    <property type="entry name" value="Peptidase_C85-like"/>
</dbReference>
<evidence type="ECO:0000256" key="2">
    <source>
        <dbReference type="SAM" id="MobiDB-lite"/>
    </source>
</evidence>
<name>A0A6D2KG09_9BRAS</name>
<dbReference type="GO" id="GO:0004843">
    <property type="term" value="F:cysteine-type deubiquitinase activity"/>
    <property type="evidence" value="ECO:0007669"/>
    <property type="project" value="TreeGrafter"/>
</dbReference>
<reference evidence="4" key="1">
    <citation type="submission" date="2020-01" db="EMBL/GenBank/DDBJ databases">
        <authorList>
            <person name="Mishra B."/>
        </authorList>
    </citation>
    <scope>NUCLEOTIDE SEQUENCE [LARGE SCALE GENOMIC DNA]</scope>
</reference>
<evidence type="ECO:0000313" key="4">
    <source>
        <dbReference type="EMBL" id="CAA7051997.1"/>
    </source>
</evidence>
<sequence length="220" mass="26172">MPNTRIKSRCLDDLTDQERLQDRLEWEGYTEKKMKSDGNCQFRAIADQVYKSADFHKRVRQEIVQQLKSRPNAYKEYYGKLQYHIQFKEYVQDMSNDSEWGDDITLRAAADVYGVKIVVIASYKDIPSFVILPKSQKEPDKVIHLSYLEGAHYDSIHLRQGSSTRKKNKEKDNEKEKENEDLKKEKDKEDKKNKREKAEKNNKKKLYRRSHFSNDMLMPL</sequence>
<keyword evidence="5" id="KW-1185">Reference proteome</keyword>
<dbReference type="SUPFAM" id="SSF54001">
    <property type="entry name" value="Cysteine proteinases"/>
    <property type="match status" value="1"/>
</dbReference>